<organism evidence="2 3">
    <name type="scientific">Castilleja foliolosa</name>
    <dbReference type="NCBI Taxonomy" id="1961234"/>
    <lineage>
        <taxon>Eukaryota</taxon>
        <taxon>Viridiplantae</taxon>
        <taxon>Streptophyta</taxon>
        <taxon>Embryophyta</taxon>
        <taxon>Tracheophyta</taxon>
        <taxon>Spermatophyta</taxon>
        <taxon>Magnoliopsida</taxon>
        <taxon>eudicotyledons</taxon>
        <taxon>Gunneridae</taxon>
        <taxon>Pentapetalae</taxon>
        <taxon>asterids</taxon>
        <taxon>lamiids</taxon>
        <taxon>Lamiales</taxon>
        <taxon>Orobanchaceae</taxon>
        <taxon>Pedicularideae</taxon>
        <taxon>Castillejinae</taxon>
        <taxon>Castilleja</taxon>
    </lineage>
</organism>
<evidence type="ECO:0000256" key="1">
    <source>
        <dbReference type="SAM" id="MobiDB-lite"/>
    </source>
</evidence>
<comment type="caution">
    <text evidence="2">The sequence shown here is derived from an EMBL/GenBank/DDBJ whole genome shotgun (WGS) entry which is preliminary data.</text>
</comment>
<feature type="region of interest" description="Disordered" evidence="1">
    <location>
        <begin position="22"/>
        <end position="80"/>
    </location>
</feature>
<feature type="compositionally biased region" description="Acidic residues" evidence="1">
    <location>
        <begin position="69"/>
        <end position="80"/>
    </location>
</feature>
<sequence>MSLARSETDGISNRAEDGHAYAACRRRKWKSPTKEKAKDKAFGSDFDGAGIGSLSLTEPDHSPCNSEELGSDVDEELPGG</sequence>
<feature type="compositionally biased region" description="Basic and acidic residues" evidence="1">
    <location>
        <begin position="32"/>
        <end position="42"/>
    </location>
</feature>
<name>A0ABD3B964_9LAMI</name>
<protein>
    <submittedName>
        <fullName evidence="2">Uncharacterized protein</fullName>
    </submittedName>
</protein>
<dbReference type="Proteomes" id="UP001632038">
    <property type="component" value="Unassembled WGS sequence"/>
</dbReference>
<gene>
    <name evidence="2" type="ORF">CASFOL_041964</name>
</gene>
<proteinExistence type="predicted"/>
<reference evidence="3" key="1">
    <citation type="journal article" date="2024" name="IScience">
        <title>Strigolactones Initiate the Formation of Haustorium-like Structures in Castilleja.</title>
        <authorList>
            <person name="Buerger M."/>
            <person name="Peterson D."/>
            <person name="Chory J."/>
        </authorList>
    </citation>
    <scope>NUCLEOTIDE SEQUENCE [LARGE SCALE GENOMIC DNA]</scope>
</reference>
<evidence type="ECO:0000313" key="2">
    <source>
        <dbReference type="EMBL" id="KAL3613890.1"/>
    </source>
</evidence>
<evidence type="ECO:0000313" key="3">
    <source>
        <dbReference type="Proteomes" id="UP001632038"/>
    </source>
</evidence>
<dbReference type="EMBL" id="JAVIJP010000107">
    <property type="protein sequence ID" value="KAL3613890.1"/>
    <property type="molecule type" value="Genomic_DNA"/>
</dbReference>
<dbReference type="AlphaFoldDB" id="A0ABD3B964"/>
<accession>A0ABD3B964</accession>
<keyword evidence="3" id="KW-1185">Reference proteome</keyword>